<accession>A0A2I0KLU1</accession>
<protein>
    <submittedName>
        <fullName evidence="1">Uncharacterized protein</fullName>
    </submittedName>
</protein>
<sequence>MTAQEGAEDGFGHRLGCAVPDWTLPGSKRPESREKVAFSGEDFGRFWRKSRKSAIWGFWASGDHGQLVSAARLCLTCPNFFFWGPVGITGSRWALPGLLDFF</sequence>
<evidence type="ECO:0000313" key="2">
    <source>
        <dbReference type="Proteomes" id="UP000233551"/>
    </source>
</evidence>
<keyword evidence="2" id="KW-1185">Reference proteome</keyword>
<evidence type="ECO:0000313" key="1">
    <source>
        <dbReference type="EMBL" id="PKI69455.1"/>
    </source>
</evidence>
<gene>
    <name evidence="1" type="ORF">CRG98_010158</name>
</gene>
<name>A0A2I0KLU1_PUNGR</name>
<proteinExistence type="predicted"/>
<dbReference type="EMBL" id="PGOL01000507">
    <property type="protein sequence ID" value="PKI69455.1"/>
    <property type="molecule type" value="Genomic_DNA"/>
</dbReference>
<comment type="caution">
    <text evidence="1">The sequence shown here is derived from an EMBL/GenBank/DDBJ whole genome shotgun (WGS) entry which is preliminary data.</text>
</comment>
<reference evidence="1 2" key="1">
    <citation type="submission" date="2017-11" db="EMBL/GenBank/DDBJ databases">
        <title>De-novo sequencing of pomegranate (Punica granatum L.) genome.</title>
        <authorList>
            <person name="Akparov Z."/>
            <person name="Amiraslanov A."/>
            <person name="Hajiyeva S."/>
            <person name="Abbasov M."/>
            <person name="Kaur K."/>
            <person name="Hamwieh A."/>
            <person name="Solovyev V."/>
            <person name="Salamov A."/>
            <person name="Braich B."/>
            <person name="Kosarev P."/>
            <person name="Mahmoud A."/>
            <person name="Hajiyev E."/>
            <person name="Babayeva S."/>
            <person name="Izzatullayeva V."/>
            <person name="Mammadov A."/>
            <person name="Mammadov A."/>
            <person name="Sharifova S."/>
            <person name="Ojaghi J."/>
            <person name="Eynullazada K."/>
            <person name="Bayramov B."/>
            <person name="Abdulazimova A."/>
            <person name="Shahmuradov I."/>
        </authorList>
    </citation>
    <scope>NUCLEOTIDE SEQUENCE [LARGE SCALE GENOMIC DNA]</scope>
    <source>
        <strain evidence="2">cv. AG2017</strain>
        <tissue evidence="1">Leaf</tissue>
    </source>
</reference>
<organism evidence="1 2">
    <name type="scientific">Punica granatum</name>
    <name type="common">Pomegranate</name>
    <dbReference type="NCBI Taxonomy" id="22663"/>
    <lineage>
        <taxon>Eukaryota</taxon>
        <taxon>Viridiplantae</taxon>
        <taxon>Streptophyta</taxon>
        <taxon>Embryophyta</taxon>
        <taxon>Tracheophyta</taxon>
        <taxon>Spermatophyta</taxon>
        <taxon>Magnoliopsida</taxon>
        <taxon>eudicotyledons</taxon>
        <taxon>Gunneridae</taxon>
        <taxon>Pentapetalae</taxon>
        <taxon>rosids</taxon>
        <taxon>malvids</taxon>
        <taxon>Myrtales</taxon>
        <taxon>Lythraceae</taxon>
        <taxon>Punica</taxon>
    </lineage>
</organism>
<dbReference type="Proteomes" id="UP000233551">
    <property type="component" value="Unassembled WGS sequence"/>
</dbReference>
<dbReference type="AlphaFoldDB" id="A0A2I0KLU1"/>